<dbReference type="Proteomes" id="UP000729402">
    <property type="component" value="Unassembled WGS sequence"/>
</dbReference>
<dbReference type="AlphaFoldDB" id="A0A8J5SJQ9"/>
<dbReference type="EMBL" id="JAAALK010000285">
    <property type="protein sequence ID" value="KAG8065332.1"/>
    <property type="molecule type" value="Genomic_DNA"/>
</dbReference>
<evidence type="ECO:0000313" key="3">
    <source>
        <dbReference type="Proteomes" id="UP000729402"/>
    </source>
</evidence>
<comment type="caution">
    <text evidence="2">The sequence shown here is derived from an EMBL/GenBank/DDBJ whole genome shotgun (WGS) entry which is preliminary data.</text>
</comment>
<accession>A0A8J5SJQ9</accession>
<feature type="region of interest" description="Disordered" evidence="1">
    <location>
        <begin position="41"/>
        <end position="94"/>
    </location>
</feature>
<gene>
    <name evidence="2" type="ORF">GUJ93_ZPchr0004g38315</name>
</gene>
<reference evidence="2" key="1">
    <citation type="journal article" date="2021" name="bioRxiv">
        <title>Whole Genome Assembly and Annotation of Northern Wild Rice, Zizania palustris L., Supports a Whole Genome Duplication in the Zizania Genus.</title>
        <authorList>
            <person name="Haas M."/>
            <person name="Kono T."/>
            <person name="Macchietto M."/>
            <person name="Millas R."/>
            <person name="McGilp L."/>
            <person name="Shao M."/>
            <person name="Duquette J."/>
            <person name="Hirsch C.N."/>
            <person name="Kimball J."/>
        </authorList>
    </citation>
    <scope>NUCLEOTIDE SEQUENCE</scope>
    <source>
        <tissue evidence="2">Fresh leaf tissue</tissue>
    </source>
</reference>
<protein>
    <submittedName>
        <fullName evidence="2">Uncharacterized protein</fullName>
    </submittedName>
</protein>
<organism evidence="2 3">
    <name type="scientific">Zizania palustris</name>
    <name type="common">Northern wild rice</name>
    <dbReference type="NCBI Taxonomy" id="103762"/>
    <lineage>
        <taxon>Eukaryota</taxon>
        <taxon>Viridiplantae</taxon>
        <taxon>Streptophyta</taxon>
        <taxon>Embryophyta</taxon>
        <taxon>Tracheophyta</taxon>
        <taxon>Spermatophyta</taxon>
        <taxon>Magnoliopsida</taxon>
        <taxon>Liliopsida</taxon>
        <taxon>Poales</taxon>
        <taxon>Poaceae</taxon>
        <taxon>BOP clade</taxon>
        <taxon>Oryzoideae</taxon>
        <taxon>Oryzeae</taxon>
        <taxon>Zizaniinae</taxon>
        <taxon>Zizania</taxon>
    </lineage>
</organism>
<evidence type="ECO:0000313" key="2">
    <source>
        <dbReference type="EMBL" id="KAG8065332.1"/>
    </source>
</evidence>
<evidence type="ECO:0000256" key="1">
    <source>
        <dbReference type="SAM" id="MobiDB-lite"/>
    </source>
</evidence>
<reference evidence="2" key="2">
    <citation type="submission" date="2021-02" db="EMBL/GenBank/DDBJ databases">
        <authorList>
            <person name="Kimball J.A."/>
            <person name="Haas M.W."/>
            <person name="Macchietto M."/>
            <person name="Kono T."/>
            <person name="Duquette J."/>
            <person name="Shao M."/>
        </authorList>
    </citation>
    <scope>NUCLEOTIDE SEQUENCE</scope>
    <source>
        <tissue evidence="2">Fresh leaf tissue</tissue>
    </source>
</reference>
<name>A0A8J5SJQ9_ZIZPA</name>
<proteinExistence type="predicted"/>
<sequence>MAPLPTTGNKEGLLACNQEEGTIEPTTTTRMTQTHLVATEREDGLGYDTSALGEGSPDLPDGGAGGLGRARSGGDDSIGDVNSAVEASATSLIT</sequence>
<keyword evidence="3" id="KW-1185">Reference proteome</keyword>